<dbReference type="GO" id="GO:0016758">
    <property type="term" value="F:hexosyltransferase activity"/>
    <property type="evidence" value="ECO:0007669"/>
    <property type="project" value="InterPro"/>
</dbReference>
<feature type="transmembrane region" description="Helical" evidence="1">
    <location>
        <begin position="271"/>
        <end position="292"/>
    </location>
</feature>
<evidence type="ECO:0000256" key="1">
    <source>
        <dbReference type="SAM" id="Phobius"/>
    </source>
</evidence>
<proteinExistence type="predicted"/>
<keyword evidence="1" id="KW-0812">Transmembrane</keyword>
<accession>A0A0G1UN79</accession>
<sequence length="410" mass="46759">MYDVPIVVAFIYLFVTLNFFGWGMLHDQRFIFFSLVISILYILPGIFRRFKEQSIIRFRVAVLAAFIAVAVFGITYNLMSLRQATSVEGFINDSGLQTEIAGRFLLLGKNPYTESYEQTDLVRAKYIDEAGNTVNPALYHNAYPPFLLLLSAAGYRVFSQLTHWFDIRVLFILFYAGLLLLGYIKFGISQRLLLFLVLVGINPLFISMMMQGSNDIVVLTLLLWSLLFLERKQFVLAGLMLGLSVATKQVAWIALPFYLLYAWQRAGKQQFFRFLISAVGVAMVIFTPFILWNSAALWENLILYVNGSLPNSYPIHNFGLGMFLVRIGVIPTIYSYYPFWIWQAGIGGLVLALWYSERKNRIDSGDVLLGLSVLLAVTWIFNRFMNFSYLAALSGLVAVATIWYDKAKYV</sequence>
<feature type="transmembrane region" description="Helical" evidence="1">
    <location>
        <begin position="30"/>
        <end position="48"/>
    </location>
</feature>
<evidence type="ECO:0000313" key="3">
    <source>
        <dbReference type="Proteomes" id="UP000034661"/>
    </source>
</evidence>
<feature type="transmembrane region" description="Helical" evidence="1">
    <location>
        <begin position="339"/>
        <end position="355"/>
    </location>
</feature>
<comment type="caution">
    <text evidence="2">The sequence shown here is derived from an EMBL/GenBank/DDBJ whole genome shotgun (WGS) entry which is preliminary data.</text>
</comment>
<protein>
    <submittedName>
        <fullName evidence="2">Transporter</fullName>
    </submittedName>
</protein>
<feature type="transmembrane region" description="Helical" evidence="1">
    <location>
        <begin position="387"/>
        <end position="404"/>
    </location>
</feature>
<feature type="transmembrane region" description="Helical" evidence="1">
    <location>
        <begin position="165"/>
        <end position="184"/>
    </location>
</feature>
<dbReference type="AlphaFoldDB" id="A0A0G1UN79"/>
<dbReference type="Pfam" id="PF26314">
    <property type="entry name" value="MptA_B_family"/>
    <property type="match status" value="1"/>
</dbReference>
<keyword evidence="1" id="KW-0472">Membrane</keyword>
<feature type="transmembrane region" description="Helical" evidence="1">
    <location>
        <begin position="7"/>
        <end position="24"/>
    </location>
</feature>
<feature type="transmembrane region" description="Helical" evidence="1">
    <location>
        <begin position="234"/>
        <end position="259"/>
    </location>
</feature>
<feature type="transmembrane region" description="Helical" evidence="1">
    <location>
        <begin position="362"/>
        <end position="381"/>
    </location>
</feature>
<keyword evidence="1" id="KW-1133">Transmembrane helix</keyword>
<dbReference type="GO" id="GO:0005886">
    <property type="term" value="C:plasma membrane"/>
    <property type="evidence" value="ECO:0007669"/>
    <property type="project" value="UniProtKB-SubCell"/>
</dbReference>
<evidence type="ECO:0000313" key="2">
    <source>
        <dbReference type="EMBL" id="KKU95677.1"/>
    </source>
</evidence>
<feature type="transmembrane region" description="Helical" evidence="1">
    <location>
        <begin position="60"/>
        <end position="79"/>
    </location>
</feature>
<dbReference type="EMBL" id="LCPJ01000011">
    <property type="protein sequence ID" value="KKU95677.1"/>
    <property type="molecule type" value="Genomic_DNA"/>
</dbReference>
<reference evidence="2 3" key="1">
    <citation type="journal article" date="2015" name="Nature">
        <title>rRNA introns, odd ribosomes, and small enigmatic genomes across a large radiation of phyla.</title>
        <authorList>
            <person name="Brown C.T."/>
            <person name="Hug L.A."/>
            <person name="Thomas B.C."/>
            <person name="Sharon I."/>
            <person name="Castelle C.J."/>
            <person name="Singh A."/>
            <person name="Wilkins M.J."/>
            <person name="Williams K.H."/>
            <person name="Banfield J.F."/>
        </authorList>
    </citation>
    <scope>NUCLEOTIDE SEQUENCE [LARGE SCALE GENOMIC DNA]</scope>
</reference>
<organism evidence="2 3">
    <name type="scientific">Candidatus Gottesmanbacteria bacterium GW2011_GWA1_48_13</name>
    <dbReference type="NCBI Taxonomy" id="1618439"/>
    <lineage>
        <taxon>Bacteria</taxon>
        <taxon>Candidatus Gottesmaniibacteriota</taxon>
    </lineage>
</organism>
<gene>
    <name evidence="2" type="ORF">UY27_C0011G0013</name>
</gene>
<dbReference type="Proteomes" id="UP000034661">
    <property type="component" value="Unassembled WGS sequence"/>
</dbReference>
<name>A0A0G1UN79_9BACT</name>